<evidence type="ECO:0000313" key="17">
    <source>
        <dbReference type="Proteomes" id="UP001470230"/>
    </source>
</evidence>
<evidence type="ECO:0000256" key="7">
    <source>
        <dbReference type="ARBA" id="ARBA00022840"/>
    </source>
</evidence>
<comment type="catalytic activity">
    <reaction evidence="1">
        <text>ATP = 3',5'-cyclic AMP + diphosphate</text>
        <dbReference type="Rhea" id="RHEA:15389"/>
        <dbReference type="ChEBI" id="CHEBI:30616"/>
        <dbReference type="ChEBI" id="CHEBI:33019"/>
        <dbReference type="ChEBI" id="CHEBI:58165"/>
        <dbReference type="EC" id="4.6.1.1"/>
    </reaction>
</comment>
<keyword evidence="9 13" id="KW-1133">Transmembrane helix</keyword>
<dbReference type="InterPro" id="IPR001054">
    <property type="entry name" value="A/G_cyclase"/>
</dbReference>
<evidence type="ECO:0000256" key="11">
    <source>
        <dbReference type="ARBA" id="ARBA00023239"/>
    </source>
</evidence>
<feature type="transmembrane region" description="Helical" evidence="13">
    <location>
        <begin position="432"/>
        <end position="453"/>
    </location>
</feature>
<evidence type="ECO:0000256" key="2">
    <source>
        <dbReference type="ARBA" id="ARBA00004141"/>
    </source>
</evidence>
<evidence type="ECO:0000256" key="4">
    <source>
        <dbReference type="ARBA" id="ARBA00022692"/>
    </source>
</evidence>
<dbReference type="Gene3D" id="3.30.70.1230">
    <property type="entry name" value="Nucleotide cyclase"/>
    <property type="match status" value="2"/>
</dbReference>
<feature type="region of interest" description="Disordered" evidence="12">
    <location>
        <begin position="1073"/>
        <end position="1126"/>
    </location>
</feature>
<dbReference type="InterPro" id="IPR000014">
    <property type="entry name" value="PAS"/>
</dbReference>
<evidence type="ECO:0000256" key="10">
    <source>
        <dbReference type="ARBA" id="ARBA00023136"/>
    </source>
</evidence>
<feature type="transmembrane region" description="Helical" evidence="13">
    <location>
        <begin position="715"/>
        <end position="737"/>
    </location>
</feature>
<dbReference type="SUPFAM" id="SSF55073">
    <property type="entry name" value="Nucleotide cyclase"/>
    <property type="match status" value="1"/>
</dbReference>
<feature type="transmembrane region" description="Helical" evidence="13">
    <location>
        <begin position="618"/>
        <end position="640"/>
    </location>
</feature>
<dbReference type="SMART" id="SM00091">
    <property type="entry name" value="PAS"/>
    <property type="match status" value="1"/>
</dbReference>
<keyword evidence="17" id="KW-1185">Reference proteome</keyword>
<evidence type="ECO:0000259" key="15">
    <source>
        <dbReference type="PROSITE" id="PS50125"/>
    </source>
</evidence>
<dbReference type="SUPFAM" id="SSF55785">
    <property type="entry name" value="PYP-like sensor domain (PAS domain)"/>
    <property type="match status" value="1"/>
</dbReference>
<proteinExistence type="predicted"/>
<evidence type="ECO:0000256" key="8">
    <source>
        <dbReference type="ARBA" id="ARBA00022842"/>
    </source>
</evidence>
<gene>
    <name evidence="16" type="ORF">M9Y10_032850</name>
</gene>
<dbReference type="PANTHER" id="PTHR45627">
    <property type="entry name" value="ADENYLATE CYCLASE TYPE 1"/>
    <property type="match status" value="1"/>
</dbReference>
<dbReference type="PANTHER" id="PTHR45627:SF12">
    <property type="entry name" value="ADENYLATE CYCLASE TYPE 2"/>
    <property type="match status" value="1"/>
</dbReference>
<feature type="compositionally biased region" description="Low complexity" evidence="12">
    <location>
        <begin position="1074"/>
        <end position="1126"/>
    </location>
</feature>
<evidence type="ECO:0000256" key="12">
    <source>
        <dbReference type="SAM" id="MobiDB-lite"/>
    </source>
</evidence>
<dbReference type="PROSITE" id="PS50125">
    <property type="entry name" value="GUANYLATE_CYCLASE_2"/>
    <property type="match status" value="1"/>
</dbReference>
<dbReference type="PROSITE" id="PS50112">
    <property type="entry name" value="PAS"/>
    <property type="match status" value="1"/>
</dbReference>
<evidence type="ECO:0000259" key="14">
    <source>
        <dbReference type="PROSITE" id="PS50112"/>
    </source>
</evidence>
<evidence type="ECO:0000313" key="16">
    <source>
        <dbReference type="EMBL" id="KAK8838811.1"/>
    </source>
</evidence>
<dbReference type="Pfam" id="PF00211">
    <property type="entry name" value="Guanylate_cyc"/>
    <property type="match status" value="1"/>
</dbReference>
<evidence type="ECO:0000256" key="6">
    <source>
        <dbReference type="ARBA" id="ARBA00022741"/>
    </source>
</evidence>
<evidence type="ECO:0000256" key="13">
    <source>
        <dbReference type="SAM" id="Phobius"/>
    </source>
</evidence>
<feature type="transmembrane region" description="Helical" evidence="13">
    <location>
        <begin position="23"/>
        <end position="42"/>
    </location>
</feature>
<dbReference type="Proteomes" id="UP001470230">
    <property type="component" value="Unassembled WGS sequence"/>
</dbReference>
<keyword evidence="10 13" id="KW-0472">Membrane</keyword>
<keyword evidence="6" id="KW-0547">Nucleotide-binding</keyword>
<evidence type="ECO:0000256" key="1">
    <source>
        <dbReference type="ARBA" id="ARBA00001593"/>
    </source>
</evidence>
<dbReference type="Pfam" id="PF13426">
    <property type="entry name" value="PAS_9"/>
    <property type="match status" value="1"/>
</dbReference>
<keyword evidence="4 13" id="KW-0812">Transmembrane</keyword>
<reference evidence="16 17" key="1">
    <citation type="submission" date="2024-04" db="EMBL/GenBank/DDBJ databases">
        <title>Tritrichomonas musculus Genome.</title>
        <authorList>
            <person name="Alves-Ferreira E."/>
            <person name="Grigg M."/>
            <person name="Lorenzi H."/>
            <person name="Galac M."/>
        </authorList>
    </citation>
    <scope>NUCLEOTIDE SEQUENCE [LARGE SCALE GENOMIC DNA]</scope>
    <source>
        <strain evidence="16 17">EAF2021</strain>
    </source>
</reference>
<dbReference type="NCBIfam" id="TIGR00229">
    <property type="entry name" value="sensory_box"/>
    <property type="match status" value="1"/>
</dbReference>
<dbReference type="CDD" id="cd00130">
    <property type="entry name" value="PAS"/>
    <property type="match status" value="1"/>
</dbReference>
<feature type="transmembrane region" description="Helical" evidence="13">
    <location>
        <begin position="87"/>
        <end position="104"/>
    </location>
</feature>
<evidence type="ECO:0000256" key="5">
    <source>
        <dbReference type="ARBA" id="ARBA00022723"/>
    </source>
</evidence>
<feature type="domain" description="PAS" evidence="14">
    <location>
        <begin position="950"/>
        <end position="1015"/>
    </location>
</feature>
<sequence length="1499" mass="170718">MTLMAFPNLAIAIKEYFNSELDIYYIFIHLFNTIVCLTLYTVKTFSNSRMMIITTDFTQAWDNWIDYFKILYASLIPTVIVIKNSEIMYKLYYTLCIFYSILFIHSDSNQAYVHPFMNVIFITVDISLFALSIMRIKFSYLLFLSDSLHLFITLLILFLSFFFSVLYYNNKCKKCKKLIDNENDVQTFSEYLANDQISVSILRQQVIYDTQRATAFAEFLLMNSADPFIYTESIRFLVLLQCVKEDVLDKITRTNKNVYPLLYRQLIYDAQSFVVAMDVSSHSVDVFMRELHSLYSKIELLLISLSEEIQKKDKERTLEILSLYSNACQEFEGCALNAFRHSPNSPQLADLLKKYYHNLRGDYIKSHAWSHHDNVTDSSTTISFHSASSYRFPFSIYGSRILNSGQLSKTRDPTMHNKLKSQEAIEKVNSKAVFNTMIVFIVFSFVSLFVICFKFHLPNFGLCFSKGSTNNFQEMSSSLISPILNSAKFALNLIENGTTKYSNLEIPSSSSISGAVQNLTSFITLVSGLKDNSSDVFKLWSIPQKTAFSTNASVQYLMLQIKGLTKLIPHDLTNNKMRFFLMNFFHIYYSTYHPLMNLRAKIYEFVHDLSLKQYKYSLFYAFVVFLIEIVILLFFLFFMIHSANIERNKFWSIIIEVDDKSISSFQGFLKEDYISNMNQFSKSKLIDKNEDSISSKSVINEKELKSIKKNQSSSFLIFLTTFFLIFLILLFLTYFYISFVIVNRSIRYNDTFDNLNIAIINVSNLATECAALLACGVESNESQNLMKLLSKNSRTLNFNRLELFDENIIEIAEGINIVYEYLFSNLSKWFENGFHNDQYFESILNSTLKMTNPYLFKIEKCRYERFEYFKRMMNSTSIIFSIINFILYATFSYHFINIVVEYLNEFTFLKSLLLLLPSPYLTTISSLINLFYPENSNEDMSLNSLKLRSRYILKQSLDSIIVIDSNQKIQDVNDATELLTGLKKDELIGSEITRIINREDSEVNNASINDLLNDRESDGFFQHLSYFDDNKKGNNNYSNVTKFNLHVIKPNGSLTPVSCTLIKIKSHDDEDLMNLSLSSNPNTSSNPNMNTNNNNNNNNNNNGNSTSNNSSNSPSSQRSSSSPQFKVSSSLSYSSLKTEDMSPAFAMVLTDRTAFTAQEEKLQETKKKVESLLYKVLPRVMASKLLSKNQKLHSKVEKATIMFIGIVNILPWSRNHNPREIMEQLDAICSMFDQNMAKFPTLVKLKLINGTYMAAAGLFNEVSDKSGPLEAVEFALLCAQSIANKNAQTHKNAPFQLTKISAVSSSTSTSSIVQPAVQMPLPPPPPPINKNTSAFINKSSSNSSAIDDSLSTAPLPPPAASSVAVFKSKPPLPPIPSIPSNFNQNSSSSSSSSNIKLIIGINTGPIIAGILGSDKPLFDVWGDCVNVSARLETSCPCNHIQMSKETMECLPKGMFDIKIRRGVFLKGKGYTNTYTLSFEDIMNGEKVVTISETNEDEQT</sequence>
<dbReference type="EC" id="4.6.1.1" evidence="3"/>
<keyword evidence="11" id="KW-0456">Lyase</keyword>
<comment type="caution">
    <text evidence="16">The sequence shown here is derived from an EMBL/GenBank/DDBJ whole genome shotgun (WGS) entry which is preliminary data.</text>
</comment>
<keyword evidence="5" id="KW-0479">Metal-binding</keyword>
<feature type="transmembrane region" description="Helical" evidence="13">
    <location>
        <begin position="878"/>
        <end position="900"/>
    </location>
</feature>
<evidence type="ECO:0000256" key="9">
    <source>
        <dbReference type="ARBA" id="ARBA00022989"/>
    </source>
</evidence>
<keyword evidence="7" id="KW-0067">ATP-binding</keyword>
<protein>
    <recommendedName>
        <fullName evidence="3">adenylate cyclase</fullName>
        <ecNumber evidence="3">4.6.1.1</ecNumber>
    </recommendedName>
</protein>
<name>A0ABR2GY51_9EUKA</name>
<comment type="subcellular location">
    <subcellularLocation>
        <location evidence="2">Membrane</location>
        <topology evidence="2">Multi-pass membrane protein</topology>
    </subcellularLocation>
</comment>
<evidence type="ECO:0000256" key="3">
    <source>
        <dbReference type="ARBA" id="ARBA00012201"/>
    </source>
</evidence>
<feature type="region of interest" description="Disordered" evidence="12">
    <location>
        <begin position="1315"/>
        <end position="1334"/>
    </location>
</feature>
<feature type="transmembrane region" description="Helical" evidence="13">
    <location>
        <begin position="579"/>
        <end position="598"/>
    </location>
</feature>
<feature type="transmembrane region" description="Helical" evidence="13">
    <location>
        <begin position="148"/>
        <end position="168"/>
    </location>
</feature>
<dbReference type="InterPro" id="IPR029787">
    <property type="entry name" value="Nucleotide_cyclase"/>
</dbReference>
<feature type="domain" description="Guanylate cyclase" evidence="15">
    <location>
        <begin position="1200"/>
        <end position="1432"/>
    </location>
</feature>
<organism evidence="16 17">
    <name type="scientific">Tritrichomonas musculus</name>
    <dbReference type="NCBI Taxonomy" id="1915356"/>
    <lineage>
        <taxon>Eukaryota</taxon>
        <taxon>Metamonada</taxon>
        <taxon>Parabasalia</taxon>
        <taxon>Tritrichomonadida</taxon>
        <taxon>Tritrichomonadidae</taxon>
        <taxon>Tritrichomonas</taxon>
    </lineage>
</organism>
<dbReference type="CDD" id="cd07302">
    <property type="entry name" value="CHD"/>
    <property type="match status" value="1"/>
</dbReference>
<keyword evidence="8" id="KW-0460">Magnesium</keyword>
<accession>A0ABR2GY51</accession>
<dbReference type="Gene3D" id="3.30.450.20">
    <property type="entry name" value="PAS domain"/>
    <property type="match status" value="1"/>
</dbReference>
<dbReference type="InterPro" id="IPR035965">
    <property type="entry name" value="PAS-like_dom_sf"/>
</dbReference>
<dbReference type="EMBL" id="JAPFFF010000054">
    <property type="protein sequence ID" value="KAK8838811.1"/>
    <property type="molecule type" value="Genomic_DNA"/>
</dbReference>
<feature type="transmembrane region" description="Helical" evidence="13">
    <location>
        <begin position="116"/>
        <end position="136"/>
    </location>
</feature>